<dbReference type="PANTHER" id="PTHR42756:SF1">
    <property type="entry name" value="TRANSCRIPTIONAL REPRESSOR OF EMRAB OPERON"/>
    <property type="match status" value="1"/>
</dbReference>
<dbReference type="SMART" id="SM00347">
    <property type="entry name" value="HTH_MARR"/>
    <property type="match status" value="1"/>
</dbReference>
<dbReference type="RefSeq" id="WP_175580280.1">
    <property type="nucleotide sequence ID" value="NZ_JACHHE010000004.1"/>
</dbReference>
<gene>
    <name evidence="5" type="ORF">HNQ44_001803</name>
</gene>
<evidence type="ECO:0000256" key="3">
    <source>
        <dbReference type="ARBA" id="ARBA00023163"/>
    </source>
</evidence>
<keyword evidence="3" id="KW-0804">Transcription</keyword>
<dbReference type="PRINTS" id="PR00598">
    <property type="entry name" value="HTHMARR"/>
</dbReference>
<evidence type="ECO:0000313" key="6">
    <source>
        <dbReference type="Proteomes" id="UP000525923"/>
    </source>
</evidence>
<dbReference type="GO" id="GO:0003700">
    <property type="term" value="F:DNA-binding transcription factor activity"/>
    <property type="evidence" value="ECO:0007669"/>
    <property type="project" value="InterPro"/>
</dbReference>
<evidence type="ECO:0000313" key="5">
    <source>
        <dbReference type="EMBL" id="MBB5180375.1"/>
    </source>
</evidence>
<feature type="domain" description="HTH marR-type" evidence="4">
    <location>
        <begin position="4"/>
        <end position="135"/>
    </location>
</feature>
<name>A0A7W8CRM1_9BACL</name>
<proteinExistence type="predicted"/>
<dbReference type="AlphaFoldDB" id="A0A7W8CRM1"/>
<dbReference type="PROSITE" id="PS50995">
    <property type="entry name" value="HTH_MARR_2"/>
    <property type="match status" value="1"/>
</dbReference>
<evidence type="ECO:0000256" key="2">
    <source>
        <dbReference type="ARBA" id="ARBA00023125"/>
    </source>
</evidence>
<accession>A0A7W8CRM1</accession>
<dbReference type="InterPro" id="IPR036390">
    <property type="entry name" value="WH_DNA-bd_sf"/>
</dbReference>
<dbReference type="SUPFAM" id="SSF46785">
    <property type="entry name" value="Winged helix' DNA-binding domain"/>
    <property type="match status" value="1"/>
</dbReference>
<comment type="caution">
    <text evidence="5">The sequence shown here is derived from an EMBL/GenBank/DDBJ whole genome shotgun (WGS) entry which is preliminary data.</text>
</comment>
<protein>
    <submittedName>
        <fullName evidence="5">DNA-binding MarR family transcriptional regulator</fullName>
    </submittedName>
</protein>
<keyword evidence="1" id="KW-0805">Transcription regulation</keyword>
<organism evidence="5 6">
    <name type="scientific">Planococcus koreensis</name>
    <dbReference type="NCBI Taxonomy" id="112331"/>
    <lineage>
        <taxon>Bacteria</taxon>
        <taxon>Bacillati</taxon>
        <taxon>Bacillota</taxon>
        <taxon>Bacilli</taxon>
        <taxon>Bacillales</taxon>
        <taxon>Caryophanaceae</taxon>
        <taxon>Planococcus</taxon>
    </lineage>
</organism>
<dbReference type="Gene3D" id="1.10.10.10">
    <property type="entry name" value="Winged helix-like DNA-binding domain superfamily/Winged helix DNA-binding domain"/>
    <property type="match status" value="1"/>
</dbReference>
<reference evidence="5 6" key="1">
    <citation type="submission" date="2020-08" db="EMBL/GenBank/DDBJ databases">
        <title>Genomic Encyclopedia of Type Strains, Phase IV (KMG-IV): sequencing the most valuable type-strain genomes for metagenomic binning, comparative biology and taxonomic classification.</title>
        <authorList>
            <person name="Goeker M."/>
        </authorList>
    </citation>
    <scope>NUCLEOTIDE SEQUENCE [LARGE SCALE GENOMIC DNA]</scope>
    <source>
        <strain evidence="5 6">DSM 15895</strain>
    </source>
</reference>
<dbReference type="InterPro" id="IPR000835">
    <property type="entry name" value="HTH_MarR-typ"/>
</dbReference>
<dbReference type="GO" id="GO:0003677">
    <property type="term" value="F:DNA binding"/>
    <property type="evidence" value="ECO:0007669"/>
    <property type="project" value="UniProtKB-KW"/>
</dbReference>
<sequence length="147" mass="17202">MKASQEFFQQFMLLYRSFEHHLNDVLGNYGLYRAQWSILHYLANNGSATLVELAQYLRVEKPTITRTISRLENIGYLSHIPGKDRREKRIEMSETGYILYAEVRIAVDALEEDILSGVSEEQQQQTTRIMKGIRHQLTSKEHTNEQK</sequence>
<dbReference type="InterPro" id="IPR036388">
    <property type="entry name" value="WH-like_DNA-bd_sf"/>
</dbReference>
<evidence type="ECO:0000256" key="1">
    <source>
        <dbReference type="ARBA" id="ARBA00023015"/>
    </source>
</evidence>
<dbReference type="EMBL" id="JACHHE010000004">
    <property type="protein sequence ID" value="MBB5180375.1"/>
    <property type="molecule type" value="Genomic_DNA"/>
</dbReference>
<evidence type="ECO:0000259" key="4">
    <source>
        <dbReference type="PROSITE" id="PS50995"/>
    </source>
</evidence>
<keyword evidence="2 5" id="KW-0238">DNA-binding</keyword>
<dbReference type="Proteomes" id="UP000525923">
    <property type="component" value="Unassembled WGS sequence"/>
</dbReference>
<keyword evidence="6" id="KW-1185">Reference proteome</keyword>
<dbReference type="Pfam" id="PF01047">
    <property type="entry name" value="MarR"/>
    <property type="match status" value="1"/>
</dbReference>
<dbReference type="PANTHER" id="PTHR42756">
    <property type="entry name" value="TRANSCRIPTIONAL REGULATOR, MARR"/>
    <property type="match status" value="1"/>
</dbReference>